<keyword evidence="2" id="KW-1185">Reference proteome</keyword>
<evidence type="ECO:0000313" key="1">
    <source>
        <dbReference type="EMBL" id="RXR29555.1"/>
    </source>
</evidence>
<proteinExistence type="predicted"/>
<organism evidence="1 2">
    <name type="scientific">Sphingobium fluviale</name>
    <dbReference type="NCBI Taxonomy" id="2506423"/>
    <lineage>
        <taxon>Bacteria</taxon>
        <taxon>Pseudomonadati</taxon>
        <taxon>Pseudomonadota</taxon>
        <taxon>Alphaproteobacteria</taxon>
        <taxon>Sphingomonadales</taxon>
        <taxon>Sphingomonadaceae</taxon>
        <taxon>Sphingobium</taxon>
    </lineage>
</organism>
<gene>
    <name evidence="1" type="ORF">EQG66_06295</name>
</gene>
<dbReference type="AlphaFoldDB" id="A0A4Q1KJJ6"/>
<dbReference type="EMBL" id="SBKP01000004">
    <property type="protein sequence ID" value="RXR29555.1"/>
    <property type="molecule type" value="Genomic_DNA"/>
</dbReference>
<name>A0A4Q1KJJ6_9SPHN</name>
<evidence type="ECO:0000313" key="2">
    <source>
        <dbReference type="Proteomes" id="UP000290958"/>
    </source>
</evidence>
<protein>
    <submittedName>
        <fullName evidence="1">Uncharacterized protein</fullName>
    </submittedName>
</protein>
<dbReference type="OrthoDB" id="7566864at2"/>
<comment type="caution">
    <text evidence="1">The sequence shown here is derived from an EMBL/GenBank/DDBJ whole genome shotgun (WGS) entry which is preliminary data.</text>
</comment>
<dbReference type="Proteomes" id="UP000290958">
    <property type="component" value="Unassembled WGS sequence"/>
</dbReference>
<sequence length="108" mass="11795">MNMLNHPDPRGAWPLEQETQFSHYDLTIRVTVNDPAMLWRRAAAHLLTFGGVDEAALEETIGSAEDPSVADCLAAILGPMPIEGLRYEMFSIRSAAGNDRPQPMLCGG</sequence>
<reference evidence="2" key="1">
    <citation type="submission" date="2019-01" db="EMBL/GenBank/DDBJ databases">
        <title>Cytophagaceae bacterium strain CAR-16.</title>
        <authorList>
            <person name="Chen W.-M."/>
        </authorList>
    </citation>
    <scope>NUCLEOTIDE SEQUENCE [LARGE SCALE GENOMIC DNA]</scope>
    <source>
        <strain evidence="2">CHR27</strain>
    </source>
</reference>
<accession>A0A4Q1KJJ6</accession>
<dbReference type="RefSeq" id="WP_129403745.1">
    <property type="nucleotide sequence ID" value="NZ_SBKP01000004.1"/>
</dbReference>